<sequence>MLLNTAFLLLGLLSSPASAACFLVGAKWDDTQASAVGAAEYWCRKATGGQAIAGLFHSGDTKSRCSNLYEGTKMTSNRVDFKVKWGGRGDAKLDAEECLTRLKTEIMGCSHGGSKDEGEWTFTSDPNEGNCGS</sequence>
<keyword evidence="5" id="KW-1185">Reference proteome</keyword>
<gene>
    <name evidence="4" type="ORF">C8035_v010206</name>
</gene>
<feature type="region of interest" description="Disordered" evidence="1">
    <location>
        <begin position="113"/>
        <end position="133"/>
    </location>
</feature>
<evidence type="ECO:0000313" key="5">
    <source>
        <dbReference type="Proteomes" id="UP000295083"/>
    </source>
</evidence>
<keyword evidence="2" id="KW-0732">Signal</keyword>
<reference evidence="4 5" key="1">
    <citation type="submission" date="2018-11" db="EMBL/GenBank/DDBJ databases">
        <title>Genome sequence and assembly of Colletotrichum spinosum.</title>
        <authorList>
            <person name="Gan P."/>
            <person name="Shirasu K."/>
        </authorList>
    </citation>
    <scope>NUCLEOTIDE SEQUENCE [LARGE SCALE GENOMIC DNA]</scope>
    <source>
        <strain evidence="4 5">CBS 515.97</strain>
    </source>
</reference>
<evidence type="ECO:0000313" key="4">
    <source>
        <dbReference type="EMBL" id="TDZ34949.1"/>
    </source>
</evidence>
<dbReference type="EMBL" id="QAPG01000047">
    <property type="protein sequence ID" value="TDZ34949.1"/>
    <property type="molecule type" value="Genomic_DNA"/>
</dbReference>
<dbReference type="AlphaFoldDB" id="A0A4V3HSE3"/>
<organism evidence="4 5">
    <name type="scientific">Colletotrichum spinosum</name>
    <dbReference type="NCBI Taxonomy" id="1347390"/>
    <lineage>
        <taxon>Eukaryota</taxon>
        <taxon>Fungi</taxon>
        <taxon>Dikarya</taxon>
        <taxon>Ascomycota</taxon>
        <taxon>Pezizomycotina</taxon>
        <taxon>Sordariomycetes</taxon>
        <taxon>Hypocreomycetidae</taxon>
        <taxon>Glomerellales</taxon>
        <taxon>Glomerellaceae</taxon>
        <taxon>Colletotrichum</taxon>
        <taxon>Colletotrichum orbiculare species complex</taxon>
    </lineage>
</organism>
<feature type="domain" description="Glycan binding protein Y3-like" evidence="3">
    <location>
        <begin position="55"/>
        <end position="131"/>
    </location>
</feature>
<evidence type="ECO:0000256" key="1">
    <source>
        <dbReference type="SAM" id="MobiDB-lite"/>
    </source>
</evidence>
<feature type="chain" id="PRO_5020529195" description="Glycan binding protein Y3-like domain-containing protein" evidence="2">
    <location>
        <begin position="20"/>
        <end position="133"/>
    </location>
</feature>
<proteinExistence type="predicted"/>
<comment type="caution">
    <text evidence="4">The sequence shown here is derived from an EMBL/GenBank/DDBJ whole genome shotgun (WGS) entry which is preliminary data.</text>
</comment>
<dbReference type="Proteomes" id="UP000295083">
    <property type="component" value="Unassembled WGS sequence"/>
</dbReference>
<dbReference type="Pfam" id="PF22803">
    <property type="entry name" value="GBD_Y3"/>
    <property type="match status" value="1"/>
</dbReference>
<protein>
    <recommendedName>
        <fullName evidence="3">Glycan binding protein Y3-like domain-containing protein</fullName>
    </recommendedName>
</protein>
<dbReference type="InterPro" id="IPR054443">
    <property type="entry name" value="Y3-like_dom"/>
</dbReference>
<feature type="signal peptide" evidence="2">
    <location>
        <begin position="1"/>
        <end position="19"/>
    </location>
</feature>
<evidence type="ECO:0000259" key="3">
    <source>
        <dbReference type="Pfam" id="PF22803"/>
    </source>
</evidence>
<evidence type="ECO:0000256" key="2">
    <source>
        <dbReference type="SAM" id="SignalP"/>
    </source>
</evidence>
<name>A0A4V3HSE3_9PEZI</name>
<accession>A0A4V3HSE3</accession>